<dbReference type="AlphaFoldDB" id="A0AAV7HWG9"/>
<gene>
    <name evidence="2" type="ORF">KQX54_013598</name>
</gene>
<protein>
    <submittedName>
        <fullName evidence="2">Uncharacterized protein</fullName>
    </submittedName>
</protein>
<evidence type="ECO:0000313" key="2">
    <source>
        <dbReference type="EMBL" id="KAH0535107.1"/>
    </source>
</evidence>
<feature type="region of interest" description="Disordered" evidence="1">
    <location>
        <begin position="1"/>
        <end position="26"/>
    </location>
</feature>
<reference evidence="2 3" key="1">
    <citation type="journal article" date="2021" name="J. Hered.">
        <title>A chromosome-level genome assembly of the parasitoid wasp, Cotesia glomerata (Hymenoptera: Braconidae).</title>
        <authorList>
            <person name="Pinto B.J."/>
            <person name="Weis J.J."/>
            <person name="Gamble T."/>
            <person name="Ode P.J."/>
            <person name="Paul R."/>
            <person name="Zaspel J.M."/>
        </authorList>
    </citation>
    <scope>NUCLEOTIDE SEQUENCE [LARGE SCALE GENOMIC DNA]</scope>
    <source>
        <strain evidence="2">CgM1</strain>
    </source>
</reference>
<keyword evidence="3" id="KW-1185">Reference proteome</keyword>
<feature type="non-terminal residue" evidence="2">
    <location>
        <position position="1"/>
    </location>
</feature>
<proteinExistence type="predicted"/>
<evidence type="ECO:0000256" key="1">
    <source>
        <dbReference type="SAM" id="MobiDB-lite"/>
    </source>
</evidence>
<name>A0AAV7HWG9_COTGL</name>
<sequence>GQIDNRGSSARSAGSAKNCSSDFGGSQSSPIRGIGCNATESYSKDTDLLAHAASALRRLHFKSAGGSRSCRTVPKVVIMGSSTASETTINTSTDSVNTQVTLETVLHLLVECPAYEHLRRKHLGQWMPDDTASPDLLALLD</sequence>
<dbReference type="Proteomes" id="UP000826195">
    <property type="component" value="Unassembled WGS sequence"/>
</dbReference>
<dbReference type="EMBL" id="JAHXZJ010002982">
    <property type="protein sequence ID" value="KAH0535107.1"/>
    <property type="molecule type" value="Genomic_DNA"/>
</dbReference>
<organism evidence="2 3">
    <name type="scientific">Cotesia glomerata</name>
    <name type="common">Lepidopteran parasitic wasp</name>
    <name type="synonym">Apanteles glomeratus</name>
    <dbReference type="NCBI Taxonomy" id="32391"/>
    <lineage>
        <taxon>Eukaryota</taxon>
        <taxon>Metazoa</taxon>
        <taxon>Ecdysozoa</taxon>
        <taxon>Arthropoda</taxon>
        <taxon>Hexapoda</taxon>
        <taxon>Insecta</taxon>
        <taxon>Pterygota</taxon>
        <taxon>Neoptera</taxon>
        <taxon>Endopterygota</taxon>
        <taxon>Hymenoptera</taxon>
        <taxon>Apocrita</taxon>
        <taxon>Ichneumonoidea</taxon>
        <taxon>Braconidae</taxon>
        <taxon>Microgastrinae</taxon>
        <taxon>Cotesia</taxon>
    </lineage>
</organism>
<accession>A0AAV7HWG9</accession>
<feature type="compositionally biased region" description="Polar residues" evidence="1">
    <location>
        <begin position="17"/>
        <end position="26"/>
    </location>
</feature>
<feature type="compositionally biased region" description="Low complexity" evidence="1">
    <location>
        <begin position="1"/>
        <end position="16"/>
    </location>
</feature>
<evidence type="ECO:0000313" key="3">
    <source>
        <dbReference type="Proteomes" id="UP000826195"/>
    </source>
</evidence>
<comment type="caution">
    <text evidence="2">The sequence shown here is derived from an EMBL/GenBank/DDBJ whole genome shotgun (WGS) entry which is preliminary data.</text>
</comment>